<sequence length="137" mass="15523">MKSLDQEFDELYKKSEIEFIFFDDCTDATKVMLKTKKSDQQFPSTIKELYSLCSEPGGSYVYHFTPEKSSKTGRPAQVIADNLVYFMKKKGIDKSLKAIGGDSTTGCEGGAMHWVEVEIDCKLNWLVCAFHMNELPL</sequence>
<accession>A0A2D4JZW6</accession>
<reference evidence="1" key="2">
    <citation type="submission" date="2017-11" db="EMBL/GenBank/DDBJ databases">
        <title>Coralsnake Venomics: Analyses of Venom Gland Transcriptomes and Proteomes of Six Brazilian Taxa.</title>
        <authorList>
            <person name="Aird S.D."/>
            <person name="Jorge da Silva N."/>
            <person name="Qiu L."/>
            <person name="Villar-Briones A."/>
            <person name="Aparecida-Saddi V."/>
            <person name="Campos-Telles M.P."/>
            <person name="Grau M."/>
            <person name="Mikheyev A.S."/>
        </authorList>
    </citation>
    <scope>NUCLEOTIDE SEQUENCE</scope>
    <source>
        <tissue evidence="1">Venom_gland</tissue>
    </source>
</reference>
<name>A0A2D4JZW6_9SAUR</name>
<protein>
    <submittedName>
        <fullName evidence="1">Uncharacterized protein</fullName>
    </submittedName>
</protein>
<reference evidence="1" key="1">
    <citation type="submission" date="2017-07" db="EMBL/GenBank/DDBJ databases">
        <authorList>
            <person name="Mikheyev A."/>
            <person name="Grau M."/>
        </authorList>
    </citation>
    <scope>NUCLEOTIDE SEQUENCE</scope>
    <source>
        <tissue evidence="1">Venom_gland</tissue>
    </source>
</reference>
<dbReference type="AlphaFoldDB" id="A0A2D4JZW6"/>
<dbReference type="EMBL" id="IACL01021582">
    <property type="protein sequence ID" value="LAB02031.1"/>
    <property type="molecule type" value="Transcribed_RNA"/>
</dbReference>
<proteinExistence type="predicted"/>
<evidence type="ECO:0000313" key="1">
    <source>
        <dbReference type="EMBL" id="LAB02031.1"/>
    </source>
</evidence>
<organism evidence="1">
    <name type="scientific">Micrurus paraensis</name>
    <dbReference type="NCBI Taxonomy" id="1970185"/>
    <lineage>
        <taxon>Eukaryota</taxon>
        <taxon>Metazoa</taxon>
        <taxon>Chordata</taxon>
        <taxon>Craniata</taxon>
        <taxon>Vertebrata</taxon>
        <taxon>Euteleostomi</taxon>
        <taxon>Lepidosauria</taxon>
        <taxon>Squamata</taxon>
        <taxon>Bifurcata</taxon>
        <taxon>Unidentata</taxon>
        <taxon>Episquamata</taxon>
        <taxon>Toxicofera</taxon>
        <taxon>Serpentes</taxon>
        <taxon>Colubroidea</taxon>
        <taxon>Elapidae</taxon>
        <taxon>Elapinae</taxon>
        <taxon>Micrurus</taxon>
    </lineage>
</organism>